<name>A0A9D9H6S9_9SPIR</name>
<dbReference type="InterPro" id="IPR027602">
    <property type="entry name" value="PGA_system"/>
</dbReference>
<keyword evidence="1" id="KW-0472">Membrane</keyword>
<dbReference type="AlphaFoldDB" id="A0A9D9H6S9"/>
<reference evidence="2" key="1">
    <citation type="submission" date="2020-10" db="EMBL/GenBank/DDBJ databases">
        <authorList>
            <person name="Gilroy R."/>
        </authorList>
    </citation>
    <scope>NUCLEOTIDE SEQUENCE</scope>
    <source>
        <strain evidence="2">11167</strain>
    </source>
</reference>
<feature type="transmembrane region" description="Helical" evidence="1">
    <location>
        <begin position="333"/>
        <end position="353"/>
    </location>
</feature>
<sequence>MIPARERIGRLWLLAAIIVLLAGCILTYTTRHEEDNPYKDLQVEAATIMRDAEAYMKDEILERGIAIEAEDLNQTGLLGPEFTQLTTTPGNIDAKRTSLSPDFAALLVRYYVQAGLEEGDVIAIGSSGSFPGLLVASLAAGQAMGLEMRVIASLGASMHGATRPEYNIFDFINAMDEGGFADFDLVGVSAGGPNDQGGGLMDGILWFDTAQLSLDLCAETGAHLIYHDSLEDSIQERLELYGDDVDLFVSIGGASPNCGTSSYTLNFPNGLVTDPPTIPTTPERGLNYEYAARGVPVVNLLNVRGLANDNGMTYDPVPFDEIGESGVYKETEYNLWIVVVTLAAAFAILIVGWKRGREAR</sequence>
<dbReference type="NCBIfam" id="TIGR04332">
    <property type="entry name" value="gamma_Glu_sys"/>
    <property type="match status" value="1"/>
</dbReference>
<keyword evidence="1" id="KW-1133">Transmembrane helix</keyword>
<keyword evidence="1" id="KW-0812">Transmembrane</keyword>
<dbReference type="Proteomes" id="UP000823633">
    <property type="component" value="Unassembled WGS sequence"/>
</dbReference>
<evidence type="ECO:0000313" key="3">
    <source>
        <dbReference type="Proteomes" id="UP000823633"/>
    </source>
</evidence>
<gene>
    <name evidence="2" type="primary">pgsW</name>
    <name evidence="2" type="ORF">IAC42_05465</name>
</gene>
<protein>
    <submittedName>
        <fullName evidence="2">Poly-gamma-glutamate system protein</fullName>
    </submittedName>
</protein>
<evidence type="ECO:0000313" key="2">
    <source>
        <dbReference type="EMBL" id="MBO8443190.1"/>
    </source>
</evidence>
<evidence type="ECO:0000256" key="1">
    <source>
        <dbReference type="SAM" id="Phobius"/>
    </source>
</evidence>
<reference evidence="2" key="2">
    <citation type="journal article" date="2021" name="PeerJ">
        <title>Extensive microbial diversity within the chicken gut microbiome revealed by metagenomics and culture.</title>
        <authorList>
            <person name="Gilroy R."/>
            <person name="Ravi A."/>
            <person name="Getino M."/>
            <person name="Pursley I."/>
            <person name="Horton D.L."/>
            <person name="Alikhan N.F."/>
            <person name="Baker D."/>
            <person name="Gharbi K."/>
            <person name="Hall N."/>
            <person name="Watson M."/>
            <person name="Adriaenssens E.M."/>
            <person name="Foster-Nyarko E."/>
            <person name="Jarju S."/>
            <person name="Secka A."/>
            <person name="Antonio M."/>
            <person name="Oren A."/>
            <person name="Chaudhuri R.R."/>
            <person name="La Ragione R."/>
            <person name="Hildebrand F."/>
            <person name="Pallen M.J."/>
        </authorList>
    </citation>
    <scope>NUCLEOTIDE SEQUENCE</scope>
    <source>
        <strain evidence="2">11167</strain>
    </source>
</reference>
<comment type="caution">
    <text evidence="2">The sequence shown here is derived from an EMBL/GenBank/DDBJ whole genome shotgun (WGS) entry which is preliminary data.</text>
</comment>
<dbReference type="EMBL" id="JADIMU010000033">
    <property type="protein sequence ID" value="MBO8443190.1"/>
    <property type="molecule type" value="Genomic_DNA"/>
</dbReference>
<organism evidence="2 3">
    <name type="scientific">Candidatus Aphodenecus pullistercoris</name>
    <dbReference type="NCBI Taxonomy" id="2840669"/>
    <lineage>
        <taxon>Bacteria</taxon>
        <taxon>Pseudomonadati</taxon>
        <taxon>Spirochaetota</taxon>
        <taxon>Spirochaetia</taxon>
        <taxon>Spirochaetales</taxon>
        <taxon>Candidatus Aphodenecus</taxon>
    </lineage>
</organism>
<dbReference type="PROSITE" id="PS51257">
    <property type="entry name" value="PROKAR_LIPOPROTEIN"/>
    <property type="match status" value="1"/>
</dbReference>
<accession>A0A9D9H6S9</accession>
<proteinExistence type="predicted"/>